<protein>
    <submittedName>
        <fullName evidence="1">Uncharacterized protein</fullName>
    </submittedName>
</protein>
<name>A0A3A6Q1R0_9EURY</name>
<accession>A0A3A6Q1R0</accession>
<gene>
    <name evidence="1" type="ORF">DM826_07235</name>
</gene>
<reference evidence="1 2" key="1">
    <citation type="submission" date="2018-06" db="EMBL/GenBank/DDBJ databases">
        <title>Halonotius sp. F13-13 a new haloarchaeeon isolated from a solar saltern from Isla Cristina, Huelva, Spain.</title>
        <authorList>
            <person name="Duran-Viseras A."/>
            <person name="Sanchez-Porro C."/>
            <person name="Ventosa A."/>
        </authorList>
    </citation>
    <scope>NUCLEOTIDE SEQUENCE [LARGE SCALE GENOMIC DNA]</scope>
    <source>
        <strain evidence="1 2">F13-13</strain>
    </source>
</reference>
<evidence type="ECO:0000313" key="1">
    <source>
        <dbReference type="EMBL" id="RJX43091.1"/>
    </source>
</evidence>
<evidence type="ECO:0000313" key="2">
    <source>
        <dbReference type="Proteomes" id="UP000276588"/>
    </source>
</evidence>
<sequence>MPPQTSIPTYGGDRADVRHLERTESGPRVKVSHDDREWICVVDVKSGEVNVEIGRQDGSPADLETPDWLTDNLSHLATPA</sequence>
<comment type="caution">
    <text evidence="1">The sequence shown here is derived from an EMBL/GenBank/DDBJ whole genome shotgun (WGS) entry which is preliminary data.</text>
</comment>
<dbReference type="Proteomes" id="UP000276588">
    <property type="component" value="Unassembled WGS sequence"/>
</dbReference>
<proteinExistence type="predicted"/>
<dbReference type="AlphaFoldDB" id="A0A3A6Q1R0"/>
<organism evidence="1 2">
    <name type="scientific">Halonotius aquaticus</name>
    <dbReference type="NCBI Taxonomy" id="2216978"/>
    <lineage>
        <taxon>Archaea</taxon>
        <taxon>Methanobacteriati</taxon>
        <taxon>Methanobacteriota</taxon>
        <taxon>Stenosarchaea group</taxon>
        <taxon>Halobacteria</taxon>
        <taxon>Halobacteriales</taxon>
        <taxon>Haloferacaceae</taxon>
        <taxon>Halonotius</taxon>
    </lineage>
</organism>
<dbReference type="EMBL" id="QKNY01000010">
    <property type="protein sequence ID" value="RJX43091.1"/>
    <property type="molecule type" value="Genomic_DNA"/>
</dbReference>
<keyword evidence="2" id="KW-1185">Reference proteome</keyword>